<dbReference type="EMBL" id="LR796668">
    <property type="protein sequence ID" value="CAB4158294.1"/>
    <property type="molecule type" value="Genomic_DNA"/>
</dbReference>
<reference evidence="1" key="1">
    <citation type="submission" date="2020-04" db="EMBL/GenBank/DDBJ databases">
        <authorList>
            <person name="Chiriac C."/>
            <person name="Salcher M."/>
            <person name="Ghai R."/>
            <person name="Kavagutti S V."/>
        </authorList>
    </citation>
    <scope>NUCLEOTIDE SEQUENCE</scope>
</reference>
<evidence type="ECO:0000313" key="1">
    <source>
        <dbReference type="EMBL" id="CAB4142095.1"/>
    </source>
</evidence>
<dbReference type="EMBL" id="LR796400">
    <property type="protein sequence ID" value="CAB4142095.1"/>
    <property type="molecule type" value="Genomic_DNA"/>
</dbReference>
<name>A0A6J5M514_9CAUD</name>
<organism evidence="1">
    <name type="scientific">uncultured Caudovirales phage</name>
    <dbReference type="NCBI Taxonomy" id="2100421"/>
    <lineage>
        <taxon>Viruses</taxon>
        <taxon>Duplodnaviria</taxon>
        <taxon>Heunggongvirae</taxon>
        <taxon>Uroviricota</taxon>
        <taxon>Caudoviricetes</taxon>
        <taxon>Peduoviridae</taxon>
        <taxon>Maltschvirus</taxon>
        <taxon>Maltschvirus maltsch</taxon>
    </lineage>
</organism>
<gene>
    <name evidence="1" type="ORF">UFOVP427_40</name>
    <name evidence="2" type="ORF">UFOVP697_8</name>
</gene>
<proteinExistence type="predicted"/>
<sequence length="96" mass="11227">MVTNDFLKKAEDLSKWYLVLEKLGSIYGFNMHDELKEVYNTIKHPIMPMYNNQCSDCIYSALLNVHLWYQKNKPVDEPTAEPVIEPVVKRGRKPKA</sequence>
<protein>
    <submittedName>
        <fullName evidence="1">Uncharacterized protein</fullName>
    </submittedName>
</protein>
<evidence type="ECO:0000313" key="2">
    <source>
        <dbReference type="EMBL" id="CAB4158294.1"/>
    </source>
</evidence>
<accession>A0A6J5M514</accession>